<evidence type="ECO:0000313" key="3">
    <source>
        <dbReference type="EMBL" id="PTE18479.1"/>
    </source>
</evidence>
<dbReference type="OrthoDB" id="9810080at2"/>
<feature type="domain" description="GST N-terminal" evidence="1">
    <location>
        <begin position="1"/>
        <end position="91"/>
    </location>
</feature>
<dbReference type="SUPFAM" id="SSF47616">
    <property type="entry name" value="GST C-terminal domain-like"/>
    <property type="match status" value="1"/>
</dbReference>
<dbReference type="InterPro" id="IPR004045">
    <property type="entry name" value="Glutathione_S-Trfase_N"/>
</dbReference>
<dbReference type="Pfam" id="PF00043">
    <property type="entry name" value="GST_C"/>
    <property type="match status" value="1"/>
</dbReference>
<dbReference type="GO" id="GO:0016740">
    <property type="term" value="F:transferase activity"/>
    <property type="evidence" value="ECO:0007669"/>
    <property type="project" value="UniProtKB-KW"/>
</dbReference>
<dbReference type="Gene3D" id="1.20.1050.10">
    <property type="match status" value="1"/>
</dbReference>
<keyword evidence="3" id="KW-0808">Transferase</keyword>
<protein>
    <submittedName>
        <fullName evidence="3">Glutathione S-transferase</fullName>
    </submittedName>
</protein>
<feature type="domain" description="GST C-terminal" evidence="2">
    <location>
        <begin position="95"/>
        <end position="219"/>
    </location>
</feature>
<dbReference type="RefSeq" id="WP_107324223.1">
    <property type="nucleotide sequence ID" value="NZ_NHSP01000039.1"/>
</dbReference>
<organism evidence="3 4">
    <name type="scientific">Phaeovulum veldkampii DSM 11550</name>
    <dbReference type="NCBI Taxonomy" id="1185920"/>
    <lineage>
        <taxon>Bacteria</taxon>
        <taxon>Pseudomonadati</taxon>
        <taxon>Pseudomonadota</taxon>
        <taxon>Alphaproteobacteria</taxon>
        <taxon>Rhodobacterales</taxon>
        <taxon>Paracoccaceae</taxon>
        <taxon>Phaeovulum</taxon>
    </lineage>
</organism>
<gene>
    <name evidence="3" type="ORF">C5F46_04750</name>
</gene>
<dbReference type="CDD" id="cd03046">
    <property type="entry name" value="GST_N_GTT1_like"/>
    <property type="match status" value="1"/>
</dbReference>
<dbReference type="SFLD" id="SFLDS00019">
    <property type="entry name" value="Glutathione_Transferase_(cytos"/>
    <property type="match status" value="1"/>
</dbReference>
<proteinExistence type="predicted"/>
<dbReference type="SUPFAM" id="SSF52833">
    <property type="entry name" value="Thioredoxin-like"/>
    <property type="match status" value="1"/>
</dbReference>
<evidence type="ECO:0000313" key="4">
    <source>
        <dbReference type="Proteomes" id="UP000241899"/>
    </source>
</evidence>
<dbReference type="InterPro" id="IPR036249">
    <property type="entry name" value="Thioredoxin-like_sf"/>
</dbReference>
<dbReference type="PROSITE" id="PS50404">
    <property type="entry name" value="GST_NTER"/>
    <property type="match status" value="1"/>
</dbReference>
<dbReference type="AlphaFoldDB" id="A0A2T4JKN8"/>
<dbReference type="PANTHER" id="PTHR44051:SF8">
    <property type="entry name" value="GLUTATHIONE S-TRANSFERASE GSTA"/>
    <property type="match status" value="1"/>
</dbReference>
<dbReference type="Proteomes" id="UP000241899">
    <property type="component" value="Unassembled WGS sequence"/>
</dbReference>
<dbReference type="Pfam" id="PF13417">
    <property type="entry name" value="GST_N_3"/>
    <property type="match status" value="1"/>
</dbReference>
<dbReference type="InterPro" id="IPR036282">
    <property type="entry name" value="Glutathione-S-Trfase_C_sf"/>
</dbReference>
<evidence type="ECO:0000259" key="2">
    <source>
        <dbReference type="PROSITE" id="PS50405"/>
    </source>
</evidence>
<dbReference type="PROSITE" id="PS50405">
    <property type="entry name" value="GST_CTER"/>
    <property type="match status" value="1"/>
</dbReference>
<dbReference type="InterPro" id="IPR040079">
    <property type="entry name" value="Glutathione_S-Trfase"/>
</dbReference>
<sequence length="219" mass="23460">MLKVYGLYRSRATRPLWLLGELGVPFAHVPVTQAYKLADPLAADAPLNTLSPAFRALSPAGAIPVIEDAGFVLAESLAITLYLAKKHGGPLAPADPQEEALMLQWALYGTTAIEEPALEISFAYARGEAETEAGRARIAAAEGKLLRPLAVLEAHLATTGQIVGDRFTVADLNMAEIVRYAQPDTALMARFPGVTRWLEAAQARPAFQAMWAARTAEPA</sequence>
<dbReference type="EMBL" id="PZKF01000007">
    <property type="protein sequence ID" value="PTE18479.1"/>
    <property type="molecule type" value="Genomic_DNA"/>
</dbReference>
<keyword evidence="4" id="KW-1185">Reference proteome</keyword>
<comment type="caution">
    <text evidence="3">The sequence shown here is derived from an EMBL/GenBank/DDBJ whole genome shotgun (WGS) entry which is preliminary data.</text>
</comment>
<accession>A0A2T4JKN8</accession>
<name>A0A2T4JKN8_9RHOB</name>
<dbReference type="InterPro" id="IPR004046">
    <property type="entry name" value="GST_C"/>
</dbReference>
<reference evidence="3 4" key="1">
    <citation type="submission" date="2018-03" db="EMBL/GenBank/DDBJ databases">
        <title>Rhodobacter veldkampii.</title>
        <authorList>
            <person name="Meyer T.E."/>
            <person name="Miller S."/>
            <person name="Lodha T."/>
            <person name="Gandham S."/>
            <person name="Chintalapati S."/>
            <person name="Chintalapati V.R."/>
        </authorList>
    </citation>
    <scope>NUCLEOTIDE SEQUENCE [LARGE SCALE GENOMIC DNA]</scope>
    <source>
        <strain evidence="3 4">DSM 11550</strain>
    </source>
</reference>
<dbReference type="Gene3D" id="3.40.30.10">
    <property type="entry name" value="Glutaredoxin"/>
    <property type="match status" value="1"/>
</dbReference>
<dbReference type="PANTHER" id="PTHR44051">
    <property type="entry name" value="GLUTATHIONE S-TRANSFERASE-RELATED"/>
    <property type="match status" value="1"/>
</dbReference>
<dbReference type="SFLD" id="SFLDG00358">
    <property type="entry name" value="Main_(cytGST)"/>
    <property type="match status" value="1"/>
</dbReference>
<evidence type="ECO:0000259" key="1">
    <source>
        <dbReference type="PROSITE" id="PS50404"/>
    </source>
</evidence>
<dbReference type="InterPro" id="IPR010987">
    <property type="entry name" value="Glutathione-S-Trfase_C-like"/>
</dbReference>